<proteinExistence type="inferred from homology"/>
<dbReference type="PROSITE" id="PS00166">
    <property type="entry name" value="ENOYL_COA_HYDRATASE"/>
    <property type="match status" value="1"/>
</dbReference>
<gene>
    <name evidence="3" type="ORF">C1645_874109</name>
</gene>
<keyword evidence="4" id="KW-1185">Reference proteome</keyword>
<dbReference type="GO" id="GO:0006635">
    <property type="term" value="P:fatty acid beta-oxidation"/>
    <property type="evidence" value="ECO:0007669"/>
    <property type="project" value="TreeGrafter"/>
</dbReference>
<dbReference type="AlphaFoldDB" id="A0A397TAX9"/>
<evidence type="ECO:0000256" key="1">
    <source>
        <dbReference type="ARBA" id="ARBA00005254"/>
    </source>
</evidence>
<comment type="caution">
    <text evidence="3">The sequence shown here is derived from an EMBL/GenBank/DDBJ whole genome shotgun (WGS) entry which is preliminary data.</text>
</comment>
<dbReference type="PANTHER" id="PTHR11941">
    <property type="entry name" value="ENOYL-COA HYDRATASE-RELATED"/>
    <property type="match status" value="1"/>
</dbReference>
<dbReference type="InterPro" id="IPR018376">
    <property type="entry name" value="Enoyl-CoA_hyd/isom_CS"/>
</dbReference>
<dbReference type="InterPro" id="IPR029045">
    <property type="entry name" value="ClpP/crotonase-like_dom_sf"/>
</dbReference>
<dbReference type="Proteomes" id="UP000265703">
    <property type="component" value="Unassembled WGS sequence"/>
</dbReference>
<organism evidence="3 4">
    <name type="scientific">Glomus cerebriforme</name>
    <dbReference type="NCBI Taxonomy" id="658196"/>
    <lineage>
        <taxon>Eukaryota</taxon>
        <taxon>Fungi</taxon>
        <taxon>Fungi incertae sedis</taxon>
        <taxon>Mucoromycota</taxon>
        <taxon>Glomeromycotina</taxon>
        <taxon>Glomeromycetes</taxon>
        <taxon>Glomerales</taxon>
        <taxon>Glomeraceae</taxon>
        <taxon>Glomus</taxon>
    </lineage>
</organism>
<evidence type="ECO:0000256" key="2">
    <source>
        <dbReference type="RuleBase" id="RU003707"/>
    </source>
</evidence>
<accession>A0A397TAX9</accession>
<evidence type="ECO:0000313" key="3">
    <source>
        <dbReference type="EMBL" id="RIA93417.1"/>
    </source>
</evidence>
<dbReference type="CDD" id="cd06558">
    <property type="entry name" value="crotonase-like"/>
    <property type="match status" value="1"/>
</dbReference>
<dbReference type="Gene3D" id="3.90.226.10">
    <property type="entry name" value="2-enoyl-CoA Hydratase, Chain A, domain 1"/>
    <property type="match status" value="1"/>
</dbReference>
<dbReference type="STRING" id="658196.A0A397TAX9"/>
<protein>
    <submittedName>
        <fullName evidence="3">ClpP/crotonase-like domain-containing protein</fullName>
    </submittedName>
</protein>
<dbReference type="EMBL" id="QKYT01000104">
    <property type="protein sequence ID" value="RIA93417.1"/>
    <property type="molecule type" value="Genomic_DNA"/>
</dbReference>
<dbReference type="OrthoDB" id="2018133at2759"/>
<dbReference type="PANTHER" id="PTHR11941:SF158">
    <property type="entry name" value="ENOYL-COA HYDRATASE (AFU_ORTHOLOGUE AFUA_2G10650)"/>
    <property type="match status" value="1"/>
</dbReference>
<dbReference type="Pfam" id="PF00378">
    <property type="entry name" value="ECH_1"/>
    <property type="match status" value="1"/>
</dbReference>
<name>A0A397TAX9_9GLOM</name>
<dbReference type="GO" id="GO:0005739">
    <property type="term" value="C:mitochondrion"/>
    <property type="evidence" value="ECO:0007669"/>
    <property type="project" value="TreeGrafter"/>
</dbReference>
<evidence type="ECO:0000313" key="4">
    <source>
        <dbReference type="Proteomes" id="UP000265703"/>
    </source>
</evidence>
<comment type="similarity">
    <text evidence="1 2">Belongs to the enoyl-CoA hydratase/isomerase family.</text>
</comment>
<dbReference type="GO" id="GO:0003824">
    <property type="term" value="F:catalytic activity"/>
    <property type="evidence" value="ECO:0007669"/>
    <property type="project" value="InterPro"/>
</dbReference>
<dbReference type="SUPFAM" id="SSF52096">
    <property type="entry name" value="ClpP/crotonase"/>
    <property type="match status" value="1"/>
</dbReference>
<reference evidence="3 4" key="1">
    <citation type="submission" date="2018-06" db="EMBL/GenBank/DDBJ databases">
        <title>Comparative genomics reveals the genomic features of Rhizophagus irregularis, R. cerebriforme, R. diaphanum and Gigaspora rosea, and their symbiotic lifestyle signature.</title>
        <authorList>
            <person name="Morin E."/>
            <person name="San Clemente H."/>
            <person name="Chen E.C.H."/>
            <person name="De La Providencia I."/>
            <person name="Hainaut M."/>
            <person name="Kuo A."/>
            <person name="Kohler A."/>
            <person name="Murat C."/>
            <person name="Tang N."/>
            <person name="Roy S."/>
            <person name="Loubradou J."/>
            <person name="Henrissat B."/>
            <person name="Grigoriev I.V."/>
            <person name="Corradi N."/>
            <person name="Roux C."/>
            <person name="Martin F.M."/>
        </authorList>
    </citation>
    <scope>NUCLEOTIDE SEQUENCE [LARGE SCALE GENOMIC DNA]</scope>
    <source>
        <strain evidence="3 4">DAOM 227022</strain>
    </source>
</reference>
<sequence length="282" mass="31210">MESINFNVPPPKTEYCLLTFPLSRVLIVTINLPKKLNALTFPAHFELDEVFNWYNKEPELWVAIITGAGNKAFCVGQDLGSELASNEKDEDVITLKNFPTSGFAGLSRRVDCLKPIIAAVNGFAIGGGMEIVLACDIVVAAENSIFSLPEVKRGLAAVNGGLTRLVRFIGYQRACELTFTGQNISAKRCKELGLVNIIVPTYKDVIPATLEIASKIIENSPDAIKYSKQGILYSLESPSLTEAERKHFTSDIGKKFYSQDNFKEGILSFKEKRKPKWKNSKL</sequence>
<dbReference type="InterPro" id="IPR001753">
    <property type="entry name" value="Enoyl-CoA_hydra/iso"/>
</dbReference>